<dbReference type="InterPro" id="IPR036188">
    <property type="entry name" value="FAD/NAD-bd_sf"/>
</dbReference>
<dbReference type="Pfam" id="PF03486">
    <property type="entry name" value="HI0933_like"/>
    <property type="match status" value="1"/>
</dbReference>
<evidence type="ECO:0000256" key="1">
    <source>
        <dbReference type="ARBA" id="ARBA00001974"/>
    </source>
</evidence>
<organism evidence="6 7">
    <name type="scientific">Lacrimispora celerecrescens</name>
    <dbReference type="NCBI Taxonomy" id="29354"/>
    <lineage>
        <taxon>Bacteria</taxon>
        <taxon>Bacillati</taxon>
        <taxon>Bacillota</taxon>
        <taxon>Clostridia</taxon>
        <taxon>Lachnospirales</taxon>
        <taxon>Lachnospiraceae</taxon>
        <taxon>Lacrimispora</taxon>
    </lineage>
</organism>
<evidence type="ECO:0000259" key="4">
    <source>
        <dbReference type="Pfam" id="PF03486"/>
    </source>
</evidence>
<dbReference type="Pfam" id="PF22780">
    <property type="entry name" value="HI0933_like_1st"/>
    <property type="match status" value="1"/>
</dbReference>
<dbReference type="EMBL" id="JPME01000020">
    <property type="protein sequence ID" value="KEZ89035.1"/>
    <property type="molecule type" value="Genomic_DNA"/>
</dbReference>
<dbReference type="AlphaFoldDB" id="A0A084JJA1"/>
<dbReference type="PANTHER" id="PTHR42887:SF2">
    <property type="entry name" value="OS12G0638800 PROTEIN"/>
    <property type="match status" value="1"/>
</dbReference>
<dbReference type="SUPFAM" id="SSF51905">
    <property type="entry name" value="FAD/NAD(P)-binding domain"/>
    <property type="match status" value="1"/>
</dbReference>
<dbReference type="InterPro" id="IPR004792">
    <property type="entry name" value="BaiN-like"/>
</dbReference>
<comment type="cofactor">
    <cofactor evidence="1">
        <name>FAD</name>
        <dbReference type="ChEBI" id="CHEBI:57692"/>
    </cofactor>
</comment>
<dbReference type="Gene3D" id="2.40.30.10">
    <property type="entry name" value="Translation factors"/>
    <property type="match status" value="1"/>
</dbReference>
<proteinExistence type="predicted"/>
<comment type="caution">
    <text evidence="6">The sequence shown here is derived from an EMBL/GenBank/DDBJ whole genome shotgun (WGS) entry which is preliminary data.</text>
</comment>
<dbReference type="PRINTS" id="PR00368">
    <property type="entry name" value="FADPNR"/>
</dbReference>
<protein>
    <submittedName>
        <fullName evidence="6">Pyridine nucleotide-disulfide oxidoreductase</fullName>
    </submittedName>
</protein>
<evidence type="ECO:0000259" key="5">
    <source>
        <dbReference type="Pfam" id="PF22780"/>
    </source>
</evidence>
<feature type="domain" description="RsdA/BaiN/AoA(So)-like insert" evidence="5">
    <location>
        <begin position="185"/>
        <end position="346"/>
    </location>
</feature>
<keyword evidence="7" id="KW-1185">Reference proteome</keyword>
<dbReference type="InterPro" id="IPR023166">
    <property type="entry name" value="BaiN-like_dom_sf"/>
</dbReference>
<dbReference type="PANTHER" id="PTHR42887">
    <property type="entry name" value="OS12G0638800 PROTEIN"/>
    <property type="match status" value="1"/>
</dbReference>
<dbReference type="InterPro" id="IPR057661">
    <property type="entry name" value="RsdA/BaiN/AoA(So)_Rossmann"/>
</dbReference>
<reference evidence="6 7" key="1">
    <citation type="submission" date="2014-07" db="EMBL/GenBank/DDBJ databases">
        <title>Draft genome of Clostridium celerecrescens 152B isolated from sediments associated with methane hydrate from Krishna Godavari basin.</title>
        <authorList>
            <person name="Honkalas V.S."/>
            <person name="Dabir A.P."/>
            <person name="Arora P."/>
            <person name="Dhakephalkar P.K."/>
        </authorList>
    </citation>
    <scope>NUCLEOTIDE SEQUENCE [LARGE SCALE GENOMIC DNA]</scope>
    <source>
        <strain evidence="6 7">152B</strain>
    </source>
</reference>
<name>A0A084JJA1_9FIRM</name>
<evidence type="ECO:0000313" key="7">
    <source>
        <dbReference type="Proteomes" id="UP000028525"/>
    </source>
</evidence>
<dbReference type="InterPro" id="IPR055178">
    <property type="entry name" value="RsdA/BaiN/AoA(So)-like_dom"/>
</dbReference>
<dbReference type="Gene3D" id="3.50.50.60">
    <property type="entry name" value="FAD/NAD(P)-binding domain"/>
    <property type="match status" value="1"/>
</dbReference>
<dbReference type="SUPFAM" id="SSF160996">
    <property type="entry name" value="HI0933 insert domain-like"/>
    <property type="match status" value="1"/>
</dbReference>
<accession>A0A084JJA1</accession>
<evidence type="ECO:0000256" key="2">
    <source>
        <dbReference type="ARBA" id="ARBA00022630"/>
    </source>
</evidence>
<feature type="domain" description="RsdA/BaiN/AoA(So)-like Rossmann fold-like" evidence="4">
    <location>
        <begin position="4"/>
        <end position="399"/>
    </location>
</feature>
<gene>
    <name evidence="6" type="ORF">IO98_16420</name>
</gene>
<dbReference type="OrthoDB" id="9773233at2"/>
<evidence type="ECO:0000313" key="6">
    <source>
        <dbReference type="EMBL" id="KEZ89035.1"/>
    </source>
</evidence>
<dbReference type="PRINTS" id="PR00411">
    <property type="entry name" value="PNDRDTASEI"/>
</dbReference>
<sequence length="408" mass="43784">MKQQVIIVGAGASGLAAAIQAARQGASVTILEHTAKPGKKLLSTGNGKCNLTNLMTPDGAYRGGQQEFIKKVLDHVTVEQTLEFFRDLGLVLTDRNGYVYPNSGQAASVLEALLFELDHLGVSIVTDCNVEEIRKDLSLITSKGKKKADAVILAAGSMAAPKTGSDGSGYQLARALGHRIVKPLPALVQLKCREKWYKQAAGVRTEASVTLKIDGKTAAADRGELQFTDYGISGIPVFQISRFAARGIDTGRQVTAELDLLPSMDFNSTRQLLSDRAKRFSYRPAEEFLNGVLNHKLARILLKEAGITEKGFVKDITNIQIKKLTSVLKGLETEILAANSFDQAQVCSGGIDTRDVDPNTMESKLVNGLYLAGEILDVDGICGGYNLQWAWSCGILAGTNAGGNNDQN</sequence>
<keyword evidence="3" id="KW-0274">FAD</keyword>
<dbReference type="NCBIfam" id="TIGR00275">
    <property type="entry name" value="aminoacetone oxidase family FAD-binding enzyme"/>
    <property type="match status" value="1"/>
</dbReference>
<evidence type="ECO:0000256" key="3">
    <source>
        <dbReference type="ARBA" id="ARBA00022827"/>
    </source>
</evidence>
<keyword evidence="2" id="KW-0285">Flavoprotein</keyword>
<dbReference type="RefSeq" id="WP_038282924.1">
    <property type="nucleotide sequence ID" value="NZ_JPME01000020.1"/>
</dbReference>
<dbReference type="Proteomes" id="UP000028525">
    <property type="component" value="Unassembled WGS sequence"/>
</dbReference>
<dbReference type="STRING" id="29354.IO98_16420"/>
<dbReference type="Gene3D" id="1.10.8.260">
    <property type="entry name" value="HI0933 insert domain-like"/>
    <property type="match status" value="1"/>
</dbReference>